<keyword evidence="1" id="KW-0479">Metal-binding</keyword>
<dbReference type="Gene3D" id="4.10.60.10">
    <property type="entry name" value="Zinc finger, CCHC-type"/>
    <property type="match status" value="1"/>
</dbReference>
<dbReference type="AlphaFoldDB" id="A0A371G0L9"/>
<evidence type="ECO:0000256" key="1">
    <source>
        <dbReference type="PROSITE-ProRule" id="PRU00047"/>
    </source>
</evidence>
<feature type="compositionally biased region" description="Basic and acidic residues" evidence="2">
    <location>
        <begin position="88"/>
        <end position="97"/>
    </location>
</feature>
<feature type="non-terminal residue" evidence="4">
    <location>
        <position position="1"/>
    </location>
</feature>
<dbReference type="PROSITE" id="PS50158">
    <property type="entry name" value="ZF_CCHC"/>
    <property type="match status" value="1"/>
</dbReference>
<dbReference type="Pfam" id="PF00098">
    <property type="entry name" value="zf-CCHC"/>
    <property type="match status" value="1"/>
</dbReference>
<dbReference type="PANTHER" id="PTHR47481">
    <property type="match status" value="1"/>
</dbReference>
<feature type="region of interest" description="Disordered" evidence="2">
    <location>
        <begin position="73"/>
        <end position="108"/>
    </location>
</feature>
<dbReference type="Proteomes" id="UP000257109">
    <property type="component" value="Unassembled WGS sequence"/>
</dbReference>
<evidence type="ECO:0000313" key="5">
    <source>
        <dbReference type="Proteomes" id="UP000257109"/>
    </source>
</evidence>
<evidence type="ECO:0000259" key="3">
    <source>
        <dbReference type="PROSITE" id="PS50158"/>
    </source>
</evidence>
<keyword evidence="1" id="KW-0863">Zinc-finger</keyword>
<name>A0A371G0L9_MUCPR</name>
<organism evidence="4 5">
    <name type="scientific">Mucuna pruriens</name>
    <name type="common">Velvet bean</name>
    <name type="synonym">Dolichos pruriens</name>
    <dbReference type="NCBI Taxonomy" id="157652"/>
    <lineage>
        <taxon>Eukaryota</taxon>
        <taxon>Viridiplantae</taxon>
        <taxon>Streptophyta</taxon>
        <taxon>Embryophyta</taxon>
        <taxon>Tracheophyta</taxon>
        <taxon>Spermatophyta</taxon>
        <taxon>Magnoliopsida</taxon>
        <taxon>eudicotyledons</taxon>
        <taxon>Gunneridae</taxon>
        <taxon>Pentapetalae</taxon>
        <taxon>rosids</taxon>
        <taxon>fabids</taxon>
        <taxon>Fabales</taxon>
        <taxon>Fabaceae</taxon>
        <taxon>Papilionoideae</taxon>
        <taxon>50 kb inversion clade</taxon>
        <taxon>NPAAA clade</taxon>
        <taxon>indigoferoid/millettioid clade</taxon>
        <taxon>Phaseoleae</taxon>
        <taxon>Mucuna</taxon>
    </lineage>
</organism>
<dbReference type="GO" id="GO:0008270">
    <property type="term" value="F:zinc ion binding"/>
    <property type="evidence" value="ECO:0007669"/>
    <property type="project" value="UniProtKB-KW"/>
</dbReference>
<dbReference type="PANTHER" id="PTHR47481:SF36">
    <property type="entry name" value="CCHC-TYPE DOMAIN-CONTAINING PROTEIN"/>
    <property type="match status" value="1"/>
</dbReference>
<dbReference type="InterPro" id="IPR001878">
    <property type="entry name" value="Znf_CCHC"/>
</dbReference>
<dbReference type="SUPFAM" id="SSF57756">
    <property type="entry name" value="Retrovirus zinc finger-like domains"/>
    <property type="match status" value="1"/>
</dbReference>
<reference evidence="4" key="1">
    <citation type="submission" date="2018-05" db="EMBL/GenBank/DDBJ databases">
        <title>Draft genome of Mucuna pruriens seed.</title>
        <authorList>
            <person name="Nnadi N.E."/>
            <person name="Vos R."/>
            <person name="Hasami M.H."/>
            <person name="Devisetty U.K."/>
            <person name="Aguiy J.C."/>
        </authorList>
    </citation>
    <scope>NUCLEOTIDE SEQUENCE [LARGE SCALE GENOMIC DNA]</scope>
    <source>
        <strain evidence="4">JCA_2017</strain>
    </source>
</reference>
<dbReference type="OrthoDB" id="1429133at2759"/>
<dbReference type="Pfam" id="PF14223">
    <property type="entry name" value="Retrotran_gag_2"/>
    <property type="match status" value="1"/>
</dbReference>
<evidence type="ECO:0000313" key="4">
    <source>
        <dbReference type="EMBL" id="RDX84116.1"/>
    </source>
</evidence>
<dbReference type="EMBL" id="QJKJ01007148">
    <property type="protein sequence ID" value="RDX84116.1"/>
    <property type="molecule type" value="Genomic_DNA"/>
</dbReference>
<dbReference type="GO" id="GO:0003676">
    <property type="term" value="F:nucleic acid binding"/>
    <property type="evidence" value="ECO:0007669"/>
    <property type="project" value="InterPro"/>
</dbReference>
<sequence>MEDSKSIANYFDKIQELVNAMKAYKKKVTDQQMADKILRTLPPEFDYVVAAIEESKNLDTMEVEELQHSLKVHEMRKHQDQEFGETSESSKERRTDQAQKQGCGSKNSKEWKFDKRKMKCHNCQKLGHYARECWAGEGAKNKPNNRTHLAQDEGIDSDSKAVDSAVNLKGELIHSALIAEVESVEFEKAVTEEKWLKATKEEINSIEKN</sequence>
<gene>
    <name evidence="4" type="ORF">CR513_34885</name>
</gene>
<protein>
    <recommendedName>
        <fullName evidence="3">CCHC-type domain-containing protein</fullName>
    </recommendedName>
</protein>
<dbReference type="SMART" id="SM00343">
    <property type="entry name" value="ZnF_C2HC"/>
    <property type="match status" value="1"/>
</dbReference>
<keyword evidence="1" id="KW-0862">Zinc</keyword>
<proteinExistence type="predicted"/>
<keyword evidence="5" id="KW-1185">Reference proteome</keyword>
<feature type="domain" description="CCHC-type" evidence="3">
    <location>
        <begin position="119"/>
        <end position="133"/>
    </location>
</feature>
<accession>A0A371G0L9</accession>
<evidence type="ECO:0000256" key="2">
    <source>
        <dbReference type="SAM" id="MobiDB-lite"/>
    </source>
</evidence>
<comment type="caution">
    <text evidence="4">The sequence shown here is derived from an EMBL/GenBank/DDBJ whole genome shotgun (WGS) entry which is preliminary data.</text>
</comment>
<feature type="region of interest" description="Disordered" evidence="2">
    <location>
        <begin position="137"/>
        <end position="157"/>
    </location>
</feature>
<dbReference type="InterPro" id="IPR036875">
    <property type="entry name" value="Znf_CCHC_sf"/>
</dbReference>